<gene>
    <name evidence="3" type="ORF">HDA39_001477</name>
</gene>
<keyword evidence="4" id="KW-1185">Reference proteome</keyword>
<evidence type="ECO:0000313" key="4">
    <source>
        <dbReference type="Proteomes" id="UP000549971"/>
    </source>
</evidence>
<dbReference type="AlphaFoldDB" id="A0A7W9J352"/>
<dbReference type="PANTHER" id="PTHR42923">
    <property type="entry name" value="PROTOPORPHYRINOGEN OXIDASE"/>
    <property type="match status" value="1"/>
</dbReference>
<dbReference type="InterPro" id="IPR002937">
    <property type="entry name" value="Amino_oxidase"/>
</dbReference>
<evidence type="ECO:0000256" key="1">
    <source>
        <dbReference type="SAM" id="MobiDB-lite"/>
    </source>
</evidence>
<evidence type="ECO:0000313" key="3">
    <source>
        <dbReference type="EMBL" id="MBB5834743.1"/>
    </source>
</evidence>
<feature type="compositionally biased region" description="Gly residues" evidence="1">
    <location>
        <begin position="272"/>
        <end position="281"/>
    </location>
</feature>
<name>A0A7W9J352_9ACTN</name>
<sequence>MGEDEAVDARVVVVVGGGVSGLAAAHALVSGANPPRVIVLESSPRLGGKLAGDVLEGVPVDLGAESVLARRPEGVDLIRAVGLADELVHPATTSAGLWVGDRIRAIPPTVMGVPVDPAETVDVLGEEAAARVAEEKGLPEPALTEDVAIGRYVADRMGPAVTNKLIDPLLGGVYAGRAEEISIAAAVPELYAKLKTAPSLLAATAELRATSQRRAADGKPVFAGLRGGINRLITALEADLIARGVEIHRSAPVRRITRTTTSAAAAASSGTGTPGGTGTHGAAGTAVSSGSASGTSGTPGGAGDRLVYELEAGPVPAPRFFHADAVIVATPASPAARMLAGLVPAASTELSAIQYASMAIVTLAVRKADWPDQASGSGFLVPSDEGRTIKAATYSHAKWQWSSEAGGELAVLRCSVGRLGEEYVLQRSDEELTALAAADLRKAVGLGAPVVGALVSRWGGGLPQYAVGHLDRVDRVEAAVAGEPGLAVCGAAYRGVGIAACVASGGRAATRVRAHLDALATMGS</sequence>
<dbReference type="PANTHER" id="PTHR42923:SF3">
    <property type="entry name" value="PROTOPORPHYRINOGEN OXIDASE"/>
    <property type="match status" value="1"/>
</dbReference>
<keyword evidence="3" id="KW-0560">Oxidoreductase</keyword>
<feature type="compositionally biased region" description="Low complexity" evidence="1">
    <location>
        <begin position="259"/>
        <end position="271"/>
    </location>
</feature>
<proteinExistence type="predicted"/>
<feature type="region of interest" description="Disordered" evidence="1">
    <location>
        <begin position="258"/>
        <end position="302"/>
    </location>
</feature>
<reference evidence="3 4" key="1">
    <citation type="submission" date="2020-08" db="EMBL/GenBank/DDBJ databases">
        <title>Sequencing the genomes of 1000 actinobacteria strains.</title>
        <authorList>
            <person name="Klenk H.-P."/>
        </authorList>
    </citation>
    <scope>NUCLEOTIDE SEQUENCE [LARGE SCALE GENOMIC DNA]</scope>
    <source>
        <strain evidence="3 4">DSM 28967</strain>
    </source>
</reference>
<accession>A0A7W9J352</accession>
<dbReference type="GO" id="GO:0004729">
    <property type="term" value="F:oxygen-dependent protoporphyrinogen oxidase activity"/>
    <property type="evidence" value="ECO:0007669"/>
    <property type="project" value="UniProtKB-EC"/>
</dbReference>
<dbReference type="Gene3D" id="3.50.50.60">
    <property type="entry name" value="FAD/NAD(P)-binding domain"/>
    <property type="match status" value="2"/>
</dbReference>
<comment type="caution">
    <text evidence="3">The sequence shown here is derived from an EMBL/GenBank/DDBJ whole genome shotgun (WGS) entry which is preliminary data.</text>
</comment>
<dbReference type="SUPFAM" id="SSF51905">
    <property type="entry name" value="FAD/NAD(P)-binding domain"/>
    <property type="match status" value="1"/>
</dbReference>
<dbReference type="RefSeq" id="WP_337925662.1">
    <property type="nucleotide sequence ID" value="NZ_JACHMY010000001.1"/>
</dbReference>
<dbReference type="Proteomes" id="UP000549971">
    <property type="component" value="Unassembled WGS sequence"/>
</dbReference>
<protein>
    <submittedName>
        <fullName evidence="3">Oxygen-dependent protoporphyrinogen oxidase</fullName>
        <ecNumber evidence="3">1.3.3.4</ecNumber>
    </submittedName>
</protein>
<dbReference type="EMBL" id="JACHMY010000001">
    <property type="protein sequence ID" value="MBB5834743.1"/>
    <property type="molecule type" value="Genomic_DNA"/>
</dbReference>
<dbReference type="SUPFAM" id="SSF54373">
    <property type="entry name" value="FAD-linked reductases, C-terminal domain"/>
    <property type="match status" value="1"/>
</dbReference>
<evidence type="ECO:0000259" key="2">
    <source>
        <dbReference type="Pfam" id="PF01593"/>
    </source>
</evidence>
<feature type="compositionally biased region" description="Low complexity" evidence="1">
    <location>
        <begin position="282"/>
        <end position="296"/>
    </location>
</feature>
<feature type="domain" description="Amine oxidase" evidence="2">
    <location>
        <begin position="320"/>
        <end position="512"/>
    </location>
</feature>
<dbReference type="InterPro" id="IPR036188">
    <property type="entry name" value="FAD/NAD-bd_sf"/>
</dbReference>
<dbReference type="Pfam" id="PF01593">
    <property type="entry name" value="Amino_oxidase"/>
    <property type="match status" value="2"/>
</dbReference>
<dbReference type="EC" id="1.3.3.4" evidence="3"/>
<dbReference type="InterPro" id="IPR050464">
    <property type="entry name" value="Zeta_carotene_desat/Oxidored"/>
</dbReference>
<organism evidence="3 4">
    <name type="scientific">Kribbella italica</name>
    <dbReference type="NCBI Taxonomy" id="1540520"/>
    <lineage>
        <taxon>Bacteria</taxon>
        <taxon>Bacillati</taxon>
        <taxon>Actinomycetota</taxon>
        <taxon>Actinomycetes</taxon>
        <taxon>Propionibacteriales</taxon>
        <taxon>Kribbellaceae</taxon>
        <taxon>Kribbella</taxon>
    </lineage>
</organism>
<feature type="domain" description="Amine oxidase" evidence="2">
    <location>
        <begin position="19"/>
        <end position="262"/>
    </location>
</feature>